<name>A0A640STC8_9ACTN</name>
<organism evidence="1 2">
    <name type="scientific">Streptomyces glebosus</name>
    <dbReference type="NCBI Taxonomy" id="249580"/>
    <lineage>
        <taxon>Bacteria</taxon>
        <taxon>Bacillati</taxon>
        <taxon>Actinomycetota</taxon>
        <taxon>Actinomycetes</taxon>
        <taxon>Kitasatosporales</taxon>
        <taxon>Streptomycetaceae</taxon>
        <taxon>Streptomyces</taxon>
    </lineage>
</organism>
<evidence type="ECO:0000313" key="1">
    <source>
        <dbReference type="EMBL" id="GFE13366.1"/>
    </source>
</evidence>
<reference evidence="1 2" key="1">
    <citation type="submission" date="2019-12" db="EMBL/GenBank/DDBJ databases">
        <title>Whole genome shotgun sequence of Streptomyces hygroscopicus subsp. glebosus NBRC 13786.</title>
        <authorList>
            <person name="Ichikawa N."/>
            <person name="Kimura A."/>
            <person name="Kitahashi Y."/>
            <person name="Komaki H."/>
            <person name="Tamura T."/>
        </authorList>
    </citation>
    <scope>NUCLEOTIDE SEQUENCE [LARGE SCALE GENOMIC DNA]</scope>
    <source>
        <strain evidence="1 2">NBRC 13786</strain>
    </source>
</reference>
<sequence>MEHLGGSVALEASGDFASGLALLDAAFLAVLGAWVEAQARLHDPVQGSVGLPVAATVEATVLPTARGTLDTVLDLVGKLPDSLGQQPQGHAGGVQHRLFTVLVVLRQFVVSYGVPGLGCVLVCPGDIRVKTVVF</sequence>
<dbReference type="EMBL" id="BLIO01000001">
    <property type="protein sequence ID" value="GFE13366.1"/>
    <property type="molecule type" value="Genomic_DNA"/>
</dbReference>
<dbReference type="RefSeq" id="WP_190143546.1">
    <property type="nucleotide sequence ID" value="NZ_BNCA01000013.1"/>
</dbReference>
<evidence type="ECO:0000313" key="2">
    <source>
        <dbReference type="Proteomes" id="UP000430079"/>
    </source>
</evidence>
<accession>A0A640STC8</accession>
<dbReference type="AlphaFoldDB" id="A0A640STC8"/>
<protein>
    <submittedName>
        <fullName evidence="1">Uncharacterized protein</fullName>
    </submittedName>
</protein>
<dbReference type="Proteomes" id="UP000430079">
    <property type="component" value="Unassembled WGS sequence"/>
</dbReference>
<proteinExistence type="predicted"/>
<gene>
    <name evidence="1" type="ORF">Sgleb_14130</name>
</gene>
<keyword evidence="2" id="KW-1185">Reference proteome</keyword>
<comment type="caution">
    <text evidence="1">The sequence shown here is derived from an EMBL/GenBank/DDBJ whole genome shotgun (WGS) entry which is preliminary data.</text>
</comment>